<gene>
    <name evidence="1" type="ORF">HG421_19980</name>
</gene>
<dbReference type="EMBL" id="CP051651">
    <property type="protein sequence ID" value="QJD70182.1"/>
    <property type="molecule type" value="Genomic_DNA"/>
</dbReference>
<dbReference type="Proteomes" id="UP000503498">
    <property type="component" value="Chromosome"/>
</dbReference>
<dbReference type="AlphaFoldDB" id="A0A7Z2ZJL0"/>
<reference evidence="1 2" key="1">
    <citation type="submission" date="2020-04" db="EMBL/GenBank/DDBJ databases">
        <title>Genome-Wide Identification of 5-Methylcytosine Sites in Bacterial Genomes By High-Throughput Sequencing of MspJI Restriction Fragments.</title>
        <authorList>
            <person name="Wu V."/>
        </authorList>
    </citation>
    <scope>NUCLEOTIDE SEQUENCE [LARGE SCALE GENOMIC DNA]</scope>
    <source>
        <strain evidence="1 2">NEB122</strain>
    </source>
</reference>
<evidence type="ECO:0000313" key="2">
    <source>
        <dbReference type="Proteomes" id="UP000503498"/>
    </source>
</evidence>
<reference evidence="1 2" key="2">
    <citation type="submission" date="2020-04" db="EMBL/GenBank/DDBJ databases">
        <authorList>
            <person name="Fomenkov A."/>
            <person name="Anton B.P."/>
            <person name="Roberts R.J."/>
        </authorList>
    </citation>
    <scope>NUCLEOTIDE SEQUENCE [LARGE SCALE GENOMIC DNA]</scope>
    <source>
        <strain evidence="1 2">NEB122</strain>
    </source>
</reference>
<name>A0A7Z2ZJL0_XANCA</name>
<proteinExistence type="predicted"/>
<organism evidence="1 2">
    <name type="scientific">Xanthomonas campestris pv. badrii</name>
    <dbReference type="NCBI Taxonomy" id="149696"/>
    <lineage>
        <taxon>Bacteria</taxon>
        <taxon>Pseudomonadati</taxon>
        <taxon>Pseudomonadota</taxon>
        <taxon>Gammaproteobacteria</taxon>
        <taxon>Lysobacterales</taxon>
        <taxon>Lysobacteraceae</taxon>
        <taxon>Xanthomonas</taxon>
    </lineage>
</organism>
<sequence>MQAEANVGGPDYTHILLRNDPSKAAVLEEFLHGTQSRLGIVDRLGPQGFGSAETHVKDFMIRHQSMLGLSSEDVQILRQLRDAGL</sequence>
<evidence type="ECO:0000313" key="1">
    <source>
        <dbReference type="EMBL" id="QJD70182.1"/>
    </source>
</evidence>
<accession>A0A7Z2ZJL0</accession>
<protein>
    <submittedName>
        <fullName evidence="1">Uncharacterized protein</fullName>
    </submittedName>
</protein>